<reference evidence="16 17" key="1">
    <citation type="journal article" date="2015" name="Genome Biol. Evol.">
        <title>Comparative Genomics of a Bacterivorous Green Alga Reveals Evolutionary Causalities and Consequences of Phago-Mixotrophic Mode of Nutrition.</title>
        <authorList>
            <person name="Burns J.A."/>
            <person name="Paasch A."/>
            <person name="Narechania A."/>
            <person name="Kim E."/>
        </authorList>
    </citation>
    <scope>NUCLEOTIDE SEQUENCE [LARGE SCALE GENOMIC DNA]</scope>
    <source>
        <strain evidence="16 17">PLY_AMNH</strain>
    </source>
</reference>
<dbReference type="InterPro" id="IPR047871">
    <property type="entry name" value="K_chnl_Slo-like"/>
</dbReference>
<feature type="compositionally biased region" description="Basic residues" evidence="11">
    <location>
        <begin position="674"/>
        <end position="684"/>
    </location>
</feature>
<feature type="compositionally biased region" description="Basic and acidic residues" evidence="11">
    <location>
        <begin position="985"/>
        <end position="995"/>
    </location>
</feature>
<feature type="region of interest" description="Disordered" evidence="11">
    <location>
        <begin position="1"/>
        <end position="31"/>
    </location>
</feature>
<feature type="compositionally biased region" description="Basic and acidic residues" evidence="11">
    <location>
        <begin position="1222"/>
        <end position="1238"/>
    </location>
</feature>
<dbReference type="PANTHER" id="PTHR10027">
    <property type="entry name" value="CALCIUM-ACTIVATED POTASSIUM CHANNEL ALPHA CHAIN"/>
    <property type="match status" value="1"/>
</dbReference>
<feature type="transmembrane region" description="Helical" evidence="12">
    <location>
        <begin position="257"/>
        <end position="275"/>
    </location>
</feature>
<feature type="compositionally biased region" description="Basic and acidic residues" evidence="11">
    <location>
        <begin position="1303"/>
        <end position="1314"/>
    </location>
</feature>
<evidence type="ECO:0000259" key="13">
    <source>
        <dbReference type="Pfam" id="PF00520"/>
    </source>
</evidence>
<keyword evidence="2" id="KW-0813">Transport</keyword>
<evidence type="ECO:0000256" key="7">
    <source>
        <dbReference type="ARBA" id="ARBA00022989"/>
    </source>
</evidence>
<sequence length="1448" mass="162706">MQNPSLRTEIDFDDVSRGGAASRKSEDDQKRAKPAVNFLGHAENYAELSRTAIASRSFHRSMSRMSQILFPFSYSQGRWHIVHNVSFRKRFARRLETSEGIFFFMDSISAFLSLLSIFVYVLETYGVDDSVRQGLFFSELACAIFFFIEFLIMHASERVIWYLLSFPALVDMLTIFPVILQLADSQSNTNLSFLRMVRLMRMMRLLRILRVHRLMQHSDSEIHRHVFVLVFTVVSVIFCTAGLLQMVDTQDLEFHDALYLTVITVSTVGYGDLAPESIFSKVIIVCMLGFTFVVVPMEMNALVSQLSLSDVYTRAFFRSRGHKTHIVICGNFDYRSLLSVLNEFFHEDHGFGETDICLLAPKPPTPEIKQLLIKNRFPRRVEYLSGSAREEKDMFRSQMRRARGIFFMCDKYNVQSSEEDAFVIMLVLAVQNHLYNQRDKGAGVVNFSPRQFVQVLSPDSRKLLEASILARDNAEEIYAQMQIICEELLPWQKEYWHGLAHELYRCPLSSAFIGCTFKQMAHRVYQETQAVLIGLEVRSRADDKARLMLSPMNYVITDVSNTIGFIIAQDLRTALYVASFTADVEEAGPADMRYDTVMSPMQQQKNQGLHRGSIHIKSQLEASHRSHVNIFLAKKIQSRPKLGANRTFSRARLSSSGESNIPASSTNSPAFKSKDKRRKGVMVKSKVRQKARRMLKAISVPKKSRKEAREVEEECEDGDRPPMNRMSVKWKLTKDKMVEQSLLNRMDTRLDKLMLRLDGMKSKYHLRTPLTLEEATIVNVPFSGHIVVCGSVTNLFHLIAPLRQIHLERIRPVAVMSALPPLGSDWMEVAMLPSVYFIQGSALNDDDLERVNIRGAHTAIVLRSSMSSAAGPSDQHQSKEYFLDSNMIFTFQHIRAKSLQVQILTELISTDSMAFIMPLMNLGPNLSSRDVVLTHLPPPLPGPPRFDTHSPPLADLGELPTLCWPQGHLKPSPRRSKHITPRSLSEGEGRAEERGAAGVCGRSESTGVEGAGWQLATPYSMGSVYLACVLDTLLIQAYFNSDILSIIRKLLTPQCDVEIFSLPAVQRAEAGSASEDGGSETEGSPVGCPVESFSKCLDDDAITTAVLPIDAAFIGKAYFQLFNHVLHHESQLCLGLYRAGDSDLGTAHPYVYTNPKPETVIKKGDRLYVMSQADVSKHPPTDGMILPDNEALHLKKGAERLDASAIHQGMRQAQRRAISLKNPDKMRQGNDGELKEKASPSPRSPSSAAWHPVLPDKSLWTSEPNPADSSANAAAAKDCEIPDYLRSHPVDDKAPHQSAAGGGEKRRVSNEYRQRSISSHSEEGLDGEDTGILDSVQVNQGTTSFHDRPLSRQLSTSFELVQSRINSMRAKRPRHAAPMPLEMLDELTKYRNSIDESSRSGISNEDTVEMMIQILQPLTLAMTAMNDEVMQELSCIRNDLDAVRRKQM</sequence>
<proteinExistence type="predicted"/>
<dbReference type="PANTHER" id="PTHR10027:SF10">
    <property type="entry name" value="SLOWPOKE 2, ISOFORM D"/>
    <property type="match status" value="1"/>
</dbReference>
<keyword evidence="10" id="KW-0407">Ion channel</keyword>
<feature type="transmembrane region" description="Helical" evidence="12">
    <location>
        <begin position="282"/>
        <end position="303"/>
    </location>
</feature>
<feature type="region of interest" description="Disordered" evidence="11">
    <location>
        <begin position="701"/>
        <end position="725"/>
    </location>
</feature>
<evidence type="ECO:0000256" key="6">
    <source>
        <dbReference type="ARBA" id="ARBA00022958"/>
    </source>
</evidence>
<evidence type="ECO:0000256" key="12">
    <source>
        <dbReference type="SAM" id="Phobius"/>
    </source>
</evidence>
<evidence type="ECO:0000256" key="2">
    <source>
        <dbReference type="ARBA" id="ARBA00022448"/>
    </source>
</evidence>
<feature type="transmembrane region" description="Helical" evidence="12">
    <location>
        <begin position="134"/>
        <end position="152"/>
    </location>
</feature>
<organism evidence="16 17">
    <name type="scientific">Cymbomonas tetramitiformis</name>
    <dbReference type="NCBI Taxonomy" id="36881"/>
    <lineage>
        <taxon>Eukaryota</taxon>
        <taxon>Viridiplantae</taxon>
        <taxon>Chlorophyta</taxon>
        <taxon>Pyramimonadophyceae</taxon>
        <taxon>Pyramimonadales</taxon>
        <taxon>Pyramimonadaceae</taxon>
        <taxon>Cymbomonas</taxon>
    </lineage>
</organism>
<dbReference type="InterPro" id="IPR005821">
    <property type="entry name" value="Ion_trans_dom"/>
</dbReference>
<evidence type="ECO:0000256" key="8">
    <source>
        <dbReference type="ARBA" id="ARBA00023065"/>
    </source>
</evidence>
<keyword evidence="4 12" id="KW-0812">Transmembrane</keyword>
<dbReference type="GO" id="GO:0016020">
    <property type="term" value="C:membrane"/>
    <property type="evidence" value="ECO:0007669"/>
    <property type="project" value="UniProtKB-SubCell"/>
</dbReference>
<keyword evidence="8" id="KW-0406">Ion transport</keyword>
<feature type="compositionally biased region" description="Basic and acidic residues" evidence="11">
    <location>
        <begin position="1277"/>
        <end position="1295"/>
    </location>
</feature>
<feature type="compositionally biased region" description="Low complexity" evidence="11">
    <location>
        <begin position="1264"/>
        <end position="1276"/>
    </location>
</feature>
<evidence type="ECO:0000256" key="10">
    <source>
        <dbReference type="ARBA" id="ARBA00023303"/>
    </source>
</evidence>
<keyword evidence="17" id="KW-1185">Reference proteome</keyword>
<feature type="domain" description="Calcium-activated potassium channel BK alpha subunit" evidence="14">
    <location>
        <begin position="489"/>
        <end position="535"/>
    </location>
</feature>
<dbReference type="Pfam" id="PF03493">
    <property type="entry name" value="BK_channel_a"/>
    <property type="match status" value="1"/>
</dbReference>
<protein>
    <submittedName>
        <fullName evidence="16">Uncharacterized protein</fullName>
    </submittedName>
</protein>
<dbReference type="SUPFAM" id="SSF81324">
    <property type="entry name" value="Voltage-gated potassium channels"/>
    <property type="match status" value="1"/>
</dbReference>
<feature type="compositionally biased region" description="Polar residues" evidence="11">
    <location>
        <begin position="646"/>
        <end position="670"/>
    </location>
</feature>
<keyword evidence="9 12" id="KW-0472">Membrane</keyword>
<dbReference type="InterPro" id="IPR003929">
    <property type="entry name" value="K_chnl_BK_asu"/>
</dbReference>
<evidence type="ECO:0000313" key="16">
    <source>
        <dbReference type="EMBL" id="KAK3233190.1"/>
    </source>
</evidence>
<dbReference type="EMBL" id="LGRX02035782">
    <property type="protein sequence ID" value="KAK3233190.1"/>
    <property type="molecule type" value="Genomic_DNA"/>
</dbReference>
<feature type="compositionally biased region" description="Low complexity" evidence="11">
    <location>
        <begin position="1239"/>
        <end position="1249"/>
    </location>
</feature>
<dbReference type="Gene3D" id="1.10.287.70">
    <property type="match status" value="1"/>
</dbReference>
<feature type="transmembrane region" description="Helical" evidence="12">
    <location>
        <begin position="226"/>
        <end position="245"/>
    </location>
</feature>
<dbReference type="InterPro" id="IPR003148">
    <property type="entry name" value="RCK_N"/>
</dbReference>
<keyword evidence="6" id="KW-0630">Potassium</keyword>
<feature type="compositionally biased region" description="Basic residues" evidence="11">
    <location>
        <begin position="971"/>
        <end position="980"/>
    </location>
</feature>
<keyword evidence="5" id="KW-0631">Potassium channel</keyword>
<accession>A0AAE0BC06</accession>
<dbReference type="Pfam" id="PF22614">
    <property type="entry name" value="Slo-like_RCK"/>
    <property type="match status" value="2"/>
</dbReference>
<evidence type="ECO:0000256" key="3">
    <source>
        <dbReference type="ARBA" id="ARBA00022538"/>
    </source>
</evidence>
<evidence type="ECO:0000259" key="15">
    <source>
        <dbReference type="Pfam" id="PF22614"/>
    </source>
</evidence>
<feature type="domain" description="RCK N-terminal" evidence="15">
    <location>
        <begin position="782"/>
        <end position="904"/>
    </location>
</feature>
<evidence type="ECO:0000256" key="5">
    <source>
        <dbReference type="ARBA" id="ARBA00022826"/>
    </source>
</evidence>
<dbReference type="Proteomes" id="UP001190700">
    <property type="component" value="Unassembled WGS sequence"/>
</dbReference>
<feature type="region of interest" description="Disordered" evidence="11">
    <location>
        <begin position="967"/>
        <end position="1006"/>
    </location>
</feature>
<comment type="subcellular location">
    <subcellularLocation>
        <location evidence="1">Membrane</location>
        <topology evidence="1">Multi-pass membrane protein</topology>
    </subcellularLocation>
</comment>
<feature type="region of interest" description="Disordered" evidence="11">
    <location>
        <begin position="1209"/>
        <end position="1331"/>
    </location>
</feature>
<comment type="caution">
    <text evidence="16">The sequence shown here is derived from an EMBL/GenBank/DDBJ whole genome shotgun (WGS) entry which is preliminary data.</text>
</comment>
<feature type="domain" description="RCK N-terminal" evidence="15">
    <location>
        <begin position="323"/>
        <end position="433"/>
    </location>
</feature>
<evidence type="ECO:0000256" key="1">
    <source>
        <dbReference type="ARBA" id="ARBA00004141"/>
    </source>
</evidence>
<dbReference type="GO" id="GO:0005267">
    <property type="term" value="F:potassium channel activity"/>
    <property type="evidence" value="ECO:0007669"/>
    <property type="project" value="UniProtKB-KW"/>
</dbReference>
<feature type="region of interest" description="Disordered" evidence="11">
    <location>
        <begin position="643"/>
        <end position="684"/>
    </location>
</feature>
<dbReference type="Gene3D" id="3.40.50.720">
    <property type="entry name" value="NAD(P)-binding Rossmann-like Domain"/>
    <property type="match status" value="1"/>
</dbReference>
<evidence type="ECO:0000256" key="4">
    <source>
        <dbReference type="ARBA" id="ARBA00022692"/>
    </source>
</evidence>
<feature type="transmembrane region" description="Helical" evidence="12">
    <location>
        <begin position="100"/>
        <end position="122"/>
    </location>
</feature>
<gene>
    <name evidence="16" type="ORF">CYMTET_56486</name>
</gene>
<name>A0AAE0BC06_9CHLO</name>
<feature type="transmembrane region" description="Helical" evidence="12">
    <location>
        <begin position="159"/>
        <end position="183"/>
    </location>
</feature>
<dbReference type="Pfam" id="PF00520">
    <property type="entry name" value="Ion_trans"/>
    <property type="match status" value="1"/>
</dbReference>
<keyword evidence="7 12" id="KW-1133">Transmembrane helix</keyword>
<feature type="domain" description="Ion transport" evidence="13">
    <location>
        <begin position="104"/>
        <end position="294"/>
    </location>
</feature>
<evidence type="ECO:0000313" key="17">
    <source>
        <dbReference type="Proteomes" id="UP001190700"/>
    </source>
</evidence>
<keyword evidence="3" id="KW-0633">Potassium transport</keyword>
<evidence type="ECO:0000256" key="9">
    <source>
        <dbReference type="ARBA" id="ARBA00023136"/>
    </source>
</evidence>
<evidence type="ECO:0000259" key="14">
    <source>
        <dbReference type="Pfam" id="PF03493"/>
    </source>
</evidence>
<evidence type="ECO:0000256" key="11">
    <source>
        <dbReference type="SAM" id="MobiDB-lite"/>
    </source>
</evidence>